<accession>A0ABY2TN04</accession>
<organism evidence="1 2">
    <name type="scientific">Brachyspira catarrhinii</name>
    <dbReference type="NCBI Taxonomy" id="2528966"/>
    <lineage>
        <taxon>Bacteria</taxon>
        <taxon>Pseudomonadati</taxon>
        <taxon>Spirochaetota</taxon>
        <taxon>Spirochaetia</taxon>
        <taxon>Brachyspirales</taxon>
        <taxon>Brachyspiraceae</taxon>
        <taxon>Brachyspira</taxon>
    </lineage>
</organism>
<sequence>EKLLSYYTTIVSDRNAESTAECKCEK</sequence>
<dbReference type="EMBL" id="SJDU01000517">
    <property type="protein sequence ID" value="TKZ27424.1"/>
    <property type="molecule type" value="Genomic_DNA"/>
</dbReference>
<proteinExistence type="predicted"/>
<protein>
    <submittedName>
        <fullName evidence="1">ArsR family transcriptional regulator</fullName>
    </submittedName>
</protein>
<evidence type="ECO:0000313" key="2">
    <source>
        <dbReference type="Proteomes" id="UP000310168"/>
    </source>
</evidence>
<dbReference type="Proteomes" id="UP000310168">
    <property type="component" value="Unassembled WGS sequence"/>
</dbReference>
<keyword evidence="2" id="KW-1185">Reference proteome</keyword>
<evidence type="ECO:0000313" key="1">
    <source>
        <dbReference type="EMBL" id="TKZ27424.1"/>
    </source>
</evidence>
<gene>
    <name evidence="1" type="ORF">EZH24_11985</name>
</gene>
<feature type="non-terminal residue" evidence="1">
    <location>
        <position position="1"/>
    </location>
</feature>
<comment type="caution">
    <text evidence="1">The sequence shown here is derived from an EMBL/GenBank/DDBJ whole genome shotgun (WGS) entry which is preliminary data.</text>
</comment>
<reference evidence="1 2" key="1">
    <citation type="journal article" date="2019" name="Anaerobe">
        <title>Brachyspira catarrhinii sp. nov., an anaerobic intestinal spirochaete isolated from vervet monkeys may have been misidentified as Brachyspira aalborgi in previous studies.</title>
        <authorList>
            <person name="Phillips N.D."/>
            <person name="La T."/>
            <person name="Hampson D.J."/>
        </authorList>
    </citation>
    <scope>NUCLEOTIDE SEQUENCE [LARGE SCALE GENOMIC DNA]</scope>
    <source>
        <strain evidence="1 2">Z12</strain>
    </source>
</reference>
<name>A0ABY2TN04_9SPIR</name>